<proteinExistence type="predicted"/>
<dbReference type="InterPro" id="IPR050834">
    <property type="entry name" value="Glycosyltransf_2"/>
</dbReference>
<evidence type="ECO:0000313" key="3">
    <source>
        <dbReference type="Proteomes" id="UP001549691"/>
    </source>
</evidence>
<dbReference type="SUPFAM" id="SSF53448">
    <property type="entry name" value="Nucleotide-diphospho-sugar transferases"/>
    <property type="match status" value="1"/>
</dbReference>
<dbReference type="Pfam" id="PF00535">
    <property type="entry name" value="Glycos_transf_2"/>
    <property type="match status" value="1"/>
</dbReference>
<dbReference type="Proteomes" id="UP001549691">
    <property type="component" value="Unassembled WGS sequence"/>
</dbReference>
<dbReference type="InterPro" id="IPR001173">
    <property type="entry name" value="Glyco_trans_2-like"/>
</dbReference>
<sequence>MNEQSRPLFTVFTPTYNRASVLHRVYDSLCAQICRDFEWLIVDDGSTDNTRELLERWQAEADFLVRYVWQANGHKKAAFNRGVVEAQGELFLPLDSDDACPADALGIFRKHWLSIPAGRHEEFSGVSALCVDEAGQLVGQRFPQDVMESSPQEMAYRHRVGGEKWGFIRTDVLRQFPFPQDLPGHVPEGVAWGAIGARYKTLFVNEVVRVYFHSRDSIMVTGVQDARRNAAGQACWARQVLSQELGWFRFAPLWFVRMAVNWARFSLHDRAARGVILAWPQGFAARALCALCFPAGALLAWRDRRRCGVAS</sequence>
<dbReference type="GO" id="GO:0016757">
    <property type="term" value="F:glycosyltransferase activity"/>
    <property type="evidence" value="ECO:0007669"/>
    <property type="project" value="UniProtKB-KW"/>
</dbReference>
<keyword evidence="2" id="KW-0808">Transferase</keyword>
<organism evidence="2 3">
    <name type="scientific">Uliginosibacterium flavum</name>
    <dbReference type="NCBI Taxonomy" id="1396831"/>
    <lineage>
        <taxon>Bacteria</taxon>
        <taxon>Pseudomonadati</taxon>
        <taxon>Pseudomonadota</taxon>
        <taxon>Betaproteobacteria</taxon>
        <taxon>Rhodocyclales</taxon>
        <taxon>Zoogloeaceae</taxon>
        <taxon>Uliginosibacterium</taxon>
    </lineage>
</organism>
<evidence type="ECO:0000313" key="2">
    <source>
        <dbReference type="EMBL" id="MET7013161.1"/>
    </source>
</evidence>
<comment type="caution">
    <text evidence="2">The sequence shown here is derived from an EMBL/GenBank/DDBJ whole genome shotgun (WGS) entry which is preliminary data.</text>
</comment>
<dbReference type="PANTHER" id="PTHR43685">
    <property type="entry name" value="GLYCOSYLTRANSFERASE"/>
    <property type="match status" value="1"/>
</dbReference>
<name>A0ABV2TGV8_9RHOO</name>
<dbReference type="Gene3D" id="3.90.550.10">
    <property type="entry name" value="Spore Coat Polysaccharide Biosynthesis Protein SpsA, Chain A"/>
    <property type="match status" value="1"/>
</dbReference>
<dbReference type="InterPro" id="IPR029044">
    <property type="entry name" value="Nucleotide-diphossugar_trans"/>
</dbReference>
<protein>
    <submittedName>
        <fullName evidence="2">Glycosyltransferase family A protein</fullName>
        <ecNumber evidence="2">2.4.-.-</ecNumber>
    </submittedName>
</protein>
<feature type="domain" description="Glycosyltransferase 2-like" evidence="1">
    <location>
        <begin position="10"/>
        <end position="110"/>
    </location>
</feature>
<keyword evidence="3" id="KW-1185">Reference proteome</keyword>
<evidence type="ECO:0000259" key="1">
    <source>
        <dbReference type="Pfam" id="PF00535"/>
    </source>
</evidence>
<dbReference type="PANTHER" id="PTHR43685:SF2">
    <property type="entry name" value="GLYCOSYLTRANSFERASE 2-LIKE DOMAIN-CONTAINING PROTEIN"/>
    <property type="match status" value="1"/>
</dbReference>
<dbReference type="CDD" id="cd00761">
    <property type="entry name" value="Glyco_tranf_GTA_type"/>
    <property type="match status" value="1"/>
</dbReference>
<dbReference type="EMBL" id="JBEWZI010000002">
    <property type="protein sequence ID" value="MET7013161.1"/>
    <property type="molecule type" value="Genomic_DNA"/>
</dbReference>
<dbReference type="EC" id="2.4.-.-" evidence="2"/>
<dbReference type="RefSeq" id="WP_354599615.1">
    <property type="nucleotide sequence ID" value="NZ_JBEWZI010000002.1"/>
</dbReference>
<keyword evidence="2" id="KW-0328">Glycosyltransferase</keyword>
<reference evidence="2 3" key="1">
    <citation type="submission" date="2024-07" db="EMBL/GenBank/DDBJ databases">
        <title>Uliginosibacterium flavum JJ3220;KACC:17644.</title>
        <authorList>
            <person name="Kim M.K."/>
        </authorList>
    </citation>
    <scope>NUCLEOTIDE SEQUENCE [LARGE SCALE GENOMIC DNA]</scope>
    <source>
        <strain evidence="2 3">KACC:17644</strain>
    </source>
</reference>
<gene>
    <name evidence="2" type="ORF">ABXR19_03100</name>
</gene>
<accession>A0ABV2TGV8</accession>